<evidence type="ECO:0000313" key="2">
    <source>
        <dbReference type="EMBL" id="CAC42281.1"/>
    </source>
</evidence>
<evidence type="ECO:0000313" key="4">
    <source>
        <dbReference type="WormBase" id="F02H6.3b"/>
    </source>
</evidence>
<reference evidence="2 3" key="1">
    <citation type="journal article" date="1998" name="Science">
        <title>Genome sequence of the nematode C. elegans: a platform for investigating biology.</title>
        <authorList>
            <consortium name="The C. elegans sequencing consortium"/>
            <person name="Sulson J.E."/>
            <person name="Waterston R."/>
        </authorList>
    </citation>
    <scope>NUCLEOTIDE SEQUENCE [LARGE SCALE GENOMIC DNA]</scope>
    <source>
        <strain evidence="2 3">Bristol N2</strain>
    </source>
</reference>
<dbReference type="GeneID" id="178373"/>
<dbReference type="CTD" id="178373"/>
<name>Q95ZW5_CAEEL</name>
<dbReference type="Bgee" id="WBGene00008536">
    <property type="expression patterns" value="Expressed in embryo and 3 other cell types or tissues"/>
</dbReference>
<evidence type="ECO:0000256" key="1">
    <source>
        <dbReference type="SAM" id="MobiDB-lite"/>
    </source>
</evidence>
<dbReference type="HOGENOM" id="CLU_2529513_0_0_1"/>
<dbReference type="RefSeq" id="NP_502727.1">
    <property type="nucleotide sequence ID" value="NM_070326.3"/>
</dbReference>
<feature type="region of interest" description="Disordered" evidence="1">
    <location>
        <begin position="1"/>
        <end position="25"/>
    </location>
</feature>
<dbReference type="AlphaFoldDB" id="Q95ZW5"/>
<organism evidence="2 3">
    <name type="scientific">Caenorhabditis elegans</name>
    <dbReference type="NCBI Taxonomy" id="6239"/>
    <lineage>
        <taxon>Eukaryota</taxon>
        <taxon>Metazoa</taxon>
        <taxon>Ecdysozoa</taxon>
        <taxon>Nematoda</taxon>
        <taxon>Chromadorea</taxon>
        <taxon>Rhabditida</taxon>
        <taxon>Rhabditina</taxon>
        <taxon>Rhabditomorpha</taxon>
        <taxon>Rhabditoidea</taxon>
        <taxon>Rhabditidae</taxon>
        <taxon>Peloderinae</taxon>
        <taxon>Caenorhabditis</taxon>
    </lineage>
</organism>
<accession>Q95ZW5</accession>
<protein>
    <submittedName>
        <fullName evidence="2">Dynein regulatory complex protein 10</fullName>
    </submittedName>
</protein>
<dbReference type="UCSC" id="F02H6.3b">
    <property type="organism name" value="c. elegans"/>
</dbReference>
<dbReference type="AGR" id="WB:WBGene00008536"/>
<feature type="region of interest" description="Disordered" evidence="1">
    <location>
        <begin position="61"/>
        <end position="84"/>
    </location>
</feature>
<dbReference type="ExpressionAtlas" id="Q95ZW5">
    <property type="expression patterns" value="baseline and differential"/>
</dbReference>
<dbReference type="WormBase" id="F02H6.3b">
    <property type="protein sequence ID" value="CE27914"/>
    <property type="gene ID" value="WBGene00008536"/>
</dbReference>
<sequence length="84" mass="9298">MDVADLIDFSTEIDNPPNNGGERVQDHVQQREVVVVQQDLYGDDQEIAGNRQNEKAITEEDETLEEHEGFADTLGTLHGSGTDT</sequence>
<proteinExistence type="predicted"/>
<keyword evidence="3" id="KW-1185">Reference proteome</keyword>
<dbReference type="SMR" id="Q95ZW5"/>
<gene>
    <name evidence="2" type="ORF">CELE_F02H6.3</name>
    <name evidence="2 4" type="ORF">F02H6.3</name>
</gene>
<dbReference type="Proteomes" id="UP000001940">
    <property type="component" value="Chromosome IV"/>
</dbReference>
<dbReference type="PANTHER" id="PTHR37978:SF1">
    <property type="entry name" value="DUF4200 DOMAIN-CONTAINING PROTEIN-RELATED"/>
    <property type="match status" value="1"/>
</dbReference>
<dbReference type="EMBL" id="BX284604">
    <property type="protein sequence ID" value="CAC42281.1"/>
    <property type="molecule type" value="Genomic_DNA"/>
</dbReference>
<evidence type="ECO:0000313" key="3">
    <source>
        <dbReference type="Proteomes" id="UP000001940"/>
    </source>
</evidence>
<dbReference type="PANTHER" id="PTHR37978">
    <property type="entry name" value="PROTEIN CBG22381-RELATED"/>
    <property type="match status" value="1"/>
</dbReference>